<evidence type="ECO:0000256" key="7">
    <source>
        <dbReference type="ARBA" id="ARBA00022840"/>
    </source>
</evidence>
<accession>A0A975BTV4</accession>
<dbReference type="InterPro" id="IPR008144">
    <property type="entry name" value="Guanylate_kin-like_dom"/>
</dbReference>
<dbReference type="Pfam" id="PF00625">
    <property type="entry name" value="Guanylate_kin"/>
    <property type="match status" value="1"/>
</dbReference>
<dbReference type="EC" id="2.7.4.8" evidence="2 9"/>
<keyword evidence="9" id="KW-0963">Cytoplasm</keyword>
<evidence type="ECO:0000256" key="9">
    <source>
        <dbReference type="HAMAP-Rule" id="MF_00328"/>
    </source>
</evidence>
<dbReference type="RefSeq" id="WP_246556066.1">
    <property type="nucleotide sequence ID" value="NZ_CP061800.1"/>
</dbReference>
<evidence type="ECO:0000256" key="8">
    <source>
        <dbReference type="ARBA" id="ARBA00030128"/>
    </source>
</evidence>
<evidence type="ECO:0000259" key="10">
    <source>
        <dbReference type="PROSITE" id="PS50052"/>
    </source>
</evidence>
<evidence type="ECO:0000256" key="1">
    <source>
        <dbReference type="ARBA" id="ARBA00005790"/>
    </source>
</evidence>
<dbReference type="GO" id="GO:0004385">
    <property type="term" value="F:GMP kinase activity"/>
    <property type="evidence" value="ECO:0007669"/>
    <property type="project" value="UniProtKB-UniRule"/>
</dbReference>
<dbReference type="InterPro" id="IPR020590">
    <property type="entry name" value="Guanylate_kinase_CS"/>
</dbReference>
<organism evidence="11 12">
    <name type="scientific">Desulfonema magnum</name>
    <dbReference type="NCBI Taxonomy" id="45655"/>
    <lineage>
        <taxon>Bacteria</taxon>
        <taxon>Pseudomonadati</taxon>
        <taxon>Thermodesulfobacteriota</taxon>
        <taxon>Desulfobacteria</taxon>
        <taxon>Desulfobacterales</taxon>
        <taxon>Desulfococcaceae</taxon>
        <taxon>Desulfonema</taxon>
    </lineage>
</organism>
<dbReference type="CDD" id="cd00071">
    <property type="entry name" value="GMPK"/>
    <property type="match status" value="1"/>
</dbReference>
<evidence type="ECO:0000256" key="6">
    <source>
        <dbReference type="ARBA" id="ARBA00022777"/>
    </source>
</evidence>
<sequence length="193" mass="21774">MIKVIRMCKQGRLFIISAPSGTGKTTLCNILLEQFPDIRFSISHTTREPRTGETDGVEYYFITKEAFIKGMETAAWAEWAEVHGNFYGTSSEVLNRTLGSGQDILLDIDVQGAIQILRQYPDSVTIFIMPPSSDVLKARLESRGTDTEEVIAARLINAEKEMAEKDRYRHIIVNDRLPEAAAELISIVEKYRC</sequence>
<evidence type="ECO:0000256" key="5">
    <source>
        <dbReference type="ARBA" id="ARBA00022741"/>
    </source>
</evidence>
<dbReference type="SMART" id="SM00072">
    <property type="entry name" value="GuKc"/>
    <property type="match status" value="1"/>
</dbReference>
<dbReference type="PROSITE" id="PS00856">
    <property type="entry name" value="GUANYLATE_KINASE_1"/>
    <property type="match status" value="1"/>
</dbReference>
<dbReference type="Proteomes" id="UP000663722">
    <property type="component" value="Chromosome"/>
</dbReference>
<dbReference type="EMBL" id="CP061800">
    <property type="protein sequence ID" value="QTA91508.1"/>
    <property type="molecule type" value="Genomic_DNA"/>
</dbReference>
<keyword evidence="5 9" id="KW-0547">Nucleotide-binding</keyword>
<dbReference type="GO" id="GO:0005524">
    <property type="term" value="F:ATP binding"/>
    <property type="evidence" value="ECO:0007669"/>
    <property type="project" value="UniProtKB-UniRule"/>
</dbReference>
<dbReference type="InterPro" id="IPR017665">
    <property type="entry name" value="Guanylate_kinase"/>
</dbReference>
<dbReference type="InterPro" id="IPR027417">
    <property type="entry name" value="P-loop_NTPase"/>
</dbReference>
<proteinExistence type="inferred from homology"/>
<keyword evidence="4 9" id="KW-0808">Transferase</keyword>
<comment type="catalytic activity">
    <reaction evidence="9">
        <text>GMP + ATP = GDP + ADP</text>
        <dbReference type="Rhea" id="RHEA:20780"/>
        <dbReference type="ChEBI" id="CHEBI:30616"/>
        <dbReference type="ChEBI" id="CHEBI:58115"/>
        <dbReference type="ChEBI" id="CHEBI:58189"/>
        <dbReference type="ChEBI" id="CHEBI:456216"/>
        <dbReference type="EC" id="2.7.4.8"/>
    </reaction>
</comment>
<dbReference type="Gene3D" id="3.30.63.10">
    <property type="entry name" value="Guanylate Kinase phosphate binding domain"/>
    <property type="match status" value="1"/>
</dbReference>
<keyword evidence="7 9" id="KW-0067">ATP-binding</keyword>
<feature type="domain" description="Guanylate kinase-like" evidence="10">
    <location>
        <begin position="11"/>
        <end position="189"/>
    </location>
</feature>
<dbReference type="PANTHER" id="PTHR23117">
    <property type="entry name" value="GUANYLATE KINASE-RELATED"/>
    <property type="match status" value="1"/>
</dbReference>
<name>A0A975BTV4_9BACT</name>
<dbReference type="NCBIfam" id="TIGR03263">
    <property type="entry name" value="guanyl_kin"/>
    <property type="match status" value="1"/>
</dbReference>
<dbReference type="SUPFAM" id="SSF52540">
    <property type="entry name" value="P-loop containing nucleoside triphosphate hydrolases"/>
    <property type="match status" value="1"/>
</dbReference>
<comment type="subcellular location">
    <subcellularLocation>
        <location evidence="9">Cytoplasm</location>
    </subcellularLocation>
</comment>
<dbReference type="InterPro" id="IPR008145">
    <property type="entry name" value="GK/Ca_channel_bsu"/>
</dbReference>
<gene>
    <name evidence="9 11" type="primary">gmk</name>
    <name evidence="11" type="ORF">dnm_075760</name>
</gene>
<keyword evidence="6 9" id="KW-0418">Kinase</keyword>
<evidence type="ECO:0000313" key="11">
    <source>
        <dbReference type="EMBL" id="QTA91508.1"/>
    </source>
</evidence>
<dbReference type="AlphaFoldDB" id="A0A975BTV4"/>
<dbReference type="HAMAP" id="MF_00328">
    <property type="entry name" value="Guanylate_kinase"/>
    <property type="match status" value="1"/>
</dbReference>
<protein>
    <recommendedName>
        <fullName evidence="3 9">Guanylate kinase</fullName>
        <ecNumber evidence="2 9">2.7.4.8</ecNumber>
    </recommendedName>
    <alternativeName>
        <fullName evidence="8 9">GMP kinase</fullName>
    </alternativeName>
</protein>
<dbReference type="PANTHER" id="PTHR23117:SF13">
    <property type="entry name" value="GUANYLATE KINASE"/>
    <property type="match status" value="1"/>
</dbReference>
<dbReference type="PROSITE" id="PS50052">
    <property type="entry name" value="GUANYLATE_KINASE_2"/>
    <property type="match status" value="1"/>
</dbReference>
<feature type="binding site" evidence="9">
    <location>
        <begin position="18"/>
        <end position="25"/>
    </location>
    <ligand>
        <name>ATP</name>
        <dbReference type="ChEBI" id="CHEBI:30616"/>
    </ligand>
</feature>
<evidence type="ECO:0000256" key="2">
    <source>
        <dbReference type="ARBA" id="ARBA00012961"/>
    </source>
</evidence>
<dbReference type="FunFam" id="3.30.63.10:FF:000002">
    <property type="entry name" value="Guanylate kinase 1"/>
    <property type="match status" value="1"/>
</dbReference>
<evidence type="ECO:0000256" key="4">
    <source>
        <dbReference type="ARBA" id="ARBA00022679"/>
    </source>
</evidence>
<dbReference type="GO" id="GO:0005829">
    <property type="term" value="C:cytosol"/>
    <property type="evidence" value="ECO:0007669"/>
    <property type="project" value="TreeGrafter"/>
</dbReference>
<keyword evidence="12" id="KW-1185">Reference proteome</keyword>
<comment type="similarity">
    <text evidence="1 9">Belongs to the guanylate kinase family.</text>
</comment>
<evidence type="ECO:0000313" key="12">
    <source>
        <dbReference type="Proteomes" id="UP000663722"/>
    </source>
</evidence>
<comment type="function">
    <text evidence="9">Essential for recycling GMP and indirectly, cGMP.</text>
</comment>
<reference evidence="11" key="1">
    <citation type="journal article" date="2021" name="Microb. Physiol.">
        <title>Proteogenomic Insights into the Physiology of Marine, Sulfate-Reducing, Filamentous Desulfonema limicola and Desulfonema magnum.</title>
        <authorList>
            <person name="Schnaars V."/>
            <person name="Wohlbrand L."/>
            <person name="Scheve S."/>
            <person name="Hinrichs C."/>
            <person name="Reinhardt R."/>
            <person name="Rabus R."/>
        </authorList>
    </citation>
    <scope>NUCLEOTIDE SEQUENCE</scope>
    <source>
        <strain evidence="11">4be13</strain>
    </source>
</reference>
<dbReference type="KEGG" id="dmm:dnm_075760"/>
<dbReference type="Gene3D" id="3.40.50.300">
    <property type="entry name" value="P-loop containing nucleotide triphosphate hydrolases"/>
    <property type="match status" value="1"/>
</dbReference>
<evidence type="ECO:0000256" key="3">
    <source>
        <dbReference type="ARBA" id="ARBA00016296"/>
    </source>
</evidence>